<dbReference type="GO" id="GO:0046839">
    <property type="term" value="P:phospholipid dephosphorylation"/>
    <property type="evidence" value="ECO:0007669"/>
    <property type="project" value="TreeGrafter"/>
</dbReference>
<evidence type="ECO:0000256" key="6">
    <source>
        <dbReference type="SAM" id="MobiDB-lite"/>
    </source>
</evidence>
<reference evidence="9 10" key="1">
    <citation type="journal article" date="2017" name="Gigascience">
        <title>Genome sequence of the small brown planthopper, Laodelphax striatellus.</title>
        <authorList>
            <person name="Zhu J."/>
            <person name="Jiang F."/>
            <person name="Wang X."/>
            <person name="Yang P."/>
            <person name="Bao Y."/>
            <person name="Zhao W."/>
            <person name="Wang W."/>
            <person name="Lu H."/>
            <person name="Wang Q."/>
            <person name="Cui N."/>
            <person name="Li J."/>
            <person name="Chen X."/>
            <person name="Luo L."/>
            <person name="Yu J."/>
            <person name="Kang L."/>
            <person name="Cui F."/>
        </authorList>
    </citation>
    <scope>NUCLEOTIDE SEQUENCE [LARGE SCALE GENOMIC DNA]</scope>
    <source>
        <strain evidence="9">Lst14</strain>
    </source>
</reference>
<evidence type="ECO:0000256" key="3">
    <source>
        <dbReference type="ARBA" id="ARBA00022692"/>
    </source>
</evidence>
<feature type="transmembrane region" description="Helical" evidence="7">
    <location>
        <begin position="167"/>
        <end position="188"/>
    </location>
</feature>
<dbReference type="STRING" id="195883.A0A482X788"/>
<dbReference type="CDD" id="cd03384">
    <property type="entry name" value="PAP2_wunen"/>
    <property type="match status" value="1"/>
</dbReference>
<evidence type="ECO:0000256" key="5">
    <source>
        <dbReference type="ARBA" id="ARBA00023136"/>
    </source>
</evidence>
<feature type="domain" description="Phosphatidic acid phosphatase type 2/haloperoxidase" evidence="8">
    <location>
        <begin position="167"/>
        <end position="309"/>
    </location>
</feature>
<dbReference type="EMBL" id="QKKF02016774">
    <property type="protein sequence ID" value="RZF41562.1"/>
    <property type="molecule type" value="Genomic_DNA"/>
</dbReference>
<gene>
    <name evidence="9" type="ORF">LSTR_LSTR000276</name>
</gene>
<dbReference type="SUPFAM" id="SSF48317">
    <property type="entry name" value="Acid phosphatase/Vanadium-dependent haloperoxidase"/>
    <property type="match status" value="1"/>
</dbReference>
<keyword evidence="3 7" id="KW-0812">Transmembrane</keyword>
<proteinExistence type="inferred from homology"/>
<name>A0A482X788_LAOST</name>
<dbReference type="Gene3D" id="1.20.144.10">
    <property type="entry name" value="Phosphatidic acid phosphatase type 2/haloperoxidase"/>
    <property type="match status" value="1"/>
</dbReference>
<feature type="transmembrane region" description="Helical" evidence="7">
    <location>
        <begin position="234"/>
        <end position="253"/>
    </location>
</feature>
<evidence type="ECO:0000256" key="4">
    <source>
        <dbReference type="ARBA" id="ARBA00022989"/>
    </source>
</evidence>
<keyword evidence="5 7" id="KW-0472">Membrane</keyword>
<comment type="similarity">
    <text evidence="2">Belongs to the PA-phosphatase related phosphoesterase family.</text>
</comment>
<dbReference type="InterPro" id="IPR043216">
    <property type="entry name" value="PAP-like"/>
</dbReference>
<accession>A0A482X788</accession>
<dbReference type="GO" id="GO:0007165">
    <property type="term" value="P:signal transduction"/>
    <property type="evidence" value="ECO:0007669"/>
    <property type="project" value="TreeGrafter"/>
</dbReference>
<dbReference type="InterPro" id="IPR000326">
    <property type="entry name" value="PAP2/HPO"/>
</dbReference>
<evidence type="ECO:0000256" key="7">
    <source>
        <dbReference type="SAM" id="Phobius"/>
    </source>
</evidence>
<dbReference type="InterPro" id="IPR036938">
    <property type="entry name" value="PAP2/HPO_sf"/>
</dbReference>
<evidence type="ECO:0000259" key="8">
    <source>
        <dbReference type="SMART" id="SM00014"/>
    </source>
</evidence>
<organism evidence="9 10">
    <name type="scientific">Laodelphax striatellus</name>
    <name type="common">Small brown planthopper</name>
    <name type="synonym">Delphax striatella</name>
    <dbReference type="NCBI Taxonomy" id="195883"/>
    <lineage>
        <taxon>Eukaryota</taxon>
        <taxon>Metazoa</taxon>
        <taxon>Ecdysozoa</taxon>
        <taxon>Arthropoda</taxon>
        <taxon>Hexapoda</taxon>
        <taxon>Insecta</taxon>
        <taxon>Pterygota</taxon>
        <taxon>Neoptera</taxon>
        <taxon>Paraneoptera</taxon>
        <taxon>Hemiptera</taxon>
        <taxon>Auchenorrhyncha</taxon>
        <taxon>Fulgoroidea</taxon>
        <taxon>Delphacidae</taxon>
        <taxon>Criomorphinae</taxon>
        <taxon>Laodelphax</taxon>
    </lineage>
</organism>
<dbReference type="GO" id="GO:0006644">
    <property type="term" value="P:phospholipid metabolic process"/>
    <property type="evidence" value="ECO:0007669"/>
    <property type="project" value="InterPro"/>
</dbReference>
<evidence type="ECO:0000313" key="10">
    <source>
        <dbReference type="Proteomes" id="UP000291343"/>
    </source>
</evidence>
<dbReference type="Pfam" id="PF01569">
    <property type="entry name" value="PAP2"/>
    <property type="match status" value="1"/>
</dbReference>
<dbReference type="OrthoDB" id="8907274at2759"/>
<feature type="compositionally biased region" description="Basic residues" evidence="6">
    <location>
        <begin position="42"/>
        <end position="51"/>
    </location>
</feature>
<evidence type="ECO:0000256" key="1">
    <source>
        <dbReference type="ARBA" id="ARBA00004141"/>
    </source>
</evidence>
<dbReference type="AlphaFoldDB" id="A0A482X788"/>
<keyword evidence="4 7" id="KW-1133">Transmembrane helix</keyword>
<comment type="caution">
    <text evidence="9">The sequence shown here is derived from an EMBL/GenBank/DDBJ whole genome shotgun (WGS) entry which is preliminary data.</text>
</comment>
<dbReference type="SMART" id="SM00014">
    <property type="entry name" value="acidPPc"/>
    <property type="match status" value="1"/>
</dbReference>
<dbReference type="GO" id="GO:0008195">
    <property type="term" value="F:phosphatidate phosphatase activity"/>
    <property type="evidence" value="ECO:0007669"/>
    <property type="project" value="TreeGrafter"/>
</dbReference>
<dbReference type="Proteomes" id="UP000291343">
    <property type="component" value="Unassembled WGS sequence"/>
</dbReference>
<comment type="subcellular location">
    <subcellularLocation>
        <location evidence="1">Membrane</location>
        <topology evidence="1">Multi-pass membrane protein</topology>
    </subcellularLocation>
</comment>
<keyword evidence="10" id="KW-1185">Reference proteome</keyword>
<feature type="region of interest" description="Disordered" evidence="6">
    <location>
        <begin position="27"/>
        <end position="60"/>
    </location>
</feature>
<evidence type="ECO:0000313" key="9">
    <source>
        <dbReference type="EMBL" id="RZF41562.1"/>
    </source>
</evidence>
<dbReference type="GO" id="GO:0005886">
    <property type="term" value="C:plasma membrane"/>
    <property type="evidence" value="ECO:0007669"/>
    <property type="project" value="TreeGrafter"/>
</dbReference>
<evidence type="ECO:0000256" key="2">
    <source>
        <dbReference type="ARBA" id="ARBA00008816"/>
    </source>
</evidence>
<feature type="transmembrane region" description="Helical" evidence="7">
    <location>
        <begin position="265"/>
        <end position="284"/>
    </location>
</feature>
<dbReference type="PANTHER" id="PTHR10165:SF103">
    <property type="entry name" value="PHOSPHOLIPID PHOSPHATASE HOMOLOG 1.2 HOMOLOG"/>
    <property type="match status" value="1"/>
</dbReference>
<dbReference type="InParanoid" id="A0A482X788"/>
<sequence length="372" mass="41937">MREFNMEENAHVNPVFIISSTDITGKDECSHQTRTADTVTSRRGHSRHGHHRDSGTAQQLTMTMDSRTPRCNLLAEVLIVCSVFTTLLLMEFGLLPDLQNVGFYCDDPKINYKFRGDTIGIKTLLGVTIFLPLAVISLVEWGCHGAEGYAKRGGGRWAWMTQTLRWYWEYLSGLLIVFFLADIAKLLVGEPRPHFLDTCQPHQAINCSSGYIAKYECTNVDLSFWRVKDASRSFPSGHAAISVYLFTFTAWFLERRMSGVGRIVVAWLQVLVLVWALVCSLTRITDRRHHWWDVLAGSVLGVLVGMYTVRTFCCDFRLSLYRSHSVSAKQLEGKVNSRQLYGGNTSARRLLTSTSSYSAEPVSREAADLSIT</sequence>
<feature type="transmembrane region" description="Helical" evidence="7">
    <location>
        <begin position="73"/>
        <end position="94"/>
    </location>
</feature>
<feature type="transmembrane region" description="Helical" evidence="7">
    <location>
        <begin position="124"/>
        <end position="146"/>
    </location>
</feature>
<protein>
    <recommendedName>
        <fullName evidence="8">Phosphatidic acid phosphatase type 2/haloperoxidase domain-containing protein</fullName>
    </recommendedName>
</protein>
<dbReference type="PANTHER" id="PTHR10165">
    <property type="entry name" value="LIPID PHOSPHATE PHOSPHATASE"/>
    <property type="match status" value="1"/>
</dbReference>
<feature type="transmembrane region" description="Helical" evidence="7">
    <location>
        <begin position="290"/>
        <end position="309"/>
    </location>
</feature>